<feature type="compositionally biased region" description="Pro residues" evidence="8">
    <location>
        <begin position="214"/>
        <end position="223"/>
    </location>
</feature>
<evidence type="ECO:0000256" key="8">
    <source>
        <dbReference type="SAM" id="MobiDB-lite"/>
    </source>
</evidence>
<dbReference type="PANTHER" id="PTHR38340">
    <property type="entry name" value="S-LAYER PROTEIN"/>
    <property type="match status" value="1"/>
</dbReference>
<reference evidence="9 10" key="1">
    <citation type="submission" date="2023-01" db="EMBL/GenBank/DDBJ databases">
        <title>Complete genome sequence of Roseicyclus marinus strain Dej080120_10.</title>
        <authorList>
            <person name="Ueki S."/>
            <person name="Maruyama F."/>
        </authorList>
    </citation>
    <scope>NUCLEOTIDE SEQUENCE [LARGE SCALE GENOMIC DNA]</scope>
    <source>
        <strain evidence="9 10">Dej080120_10</strain>
    </source>
</reference>
<dbReference type="InterPro" id="IPR003995">
    <property type="entry name" value="RTX_toxin_determinant-A"/>
</dbReference>
<evidence type="ECO:0000313" key="9">
    <source>
        <dbReference type="EMBL" id="BDW84686.1"/>
    </source>
</evidence>
<accession>A0AA48HRF0</accession>
<dbReference type="EMBL" id="AP027266">
    <property type="protein sequence ID" value="BDW84686.1"/>
    <property type="molecule type" value="Genomic_DNA"/>
</dbReference>
<evidence type="ECO:0000256" key="1">
    <source>
        <dbReference type="ARBA" id="ARBA00004370"/>
    </source>
</evidence>
<evidence type="ECO:0008006" key="11">
    <source>
        <dbReference type="Google" id="ProtNLM"/>
    </source>
</evidence>
<keyword evidence="6" id="KW-0843">Virulence</keyword>
<dbReference type="Pfam" id="PF00353">
    <property type="entry name" value="HemolysinCabind"/>
    <property type="match status" value="2"/>
</dbReference>
<dbReference type="PANTHER" id="PTHR38340:SF1">
    <property type="entry name" value="S-LAYER PROTEIN"/>
    <property type="match status" value="1"/>
</dbReference>
<keyword evidence="7" id="KW-0472">Membrane</keyword>
<evidence type="ECO:0000256" key="4">
    <source>
        <dbReference type="ARBA" id="ARBA00022656"/>
    </source>
</evidence>
<feature type="compositionally biased region" description="Acidic residues" evidence="8">
    <location>
        <begin position="224"/>
        <end position="253"/>
    </location>
</feature>
<dbReference type="Proteomes" id="UP001337723">
    <property type="component" value="Chromosome"/>
</dbReference>
<dbReference type="AlphaFoldDB" id="A0AA48HRF0"/>
<dbReference type="InterPro" id="IPR011049">
    <property type="entry name" value="Serralysin-like_metalloprot_C"/>
</dbReference>
<dbReference type="GO" id="GO:0090729">
    <property type="term" value="F:toxin activity"/>
    <property type="evidence" value="ECO:0007669"/>
    <property type="project" value="UniProtKB-KW"/>
</dbReference>
<evidence type="ECO:0000256" key="6">
    <source>
        <dbReference type="ARBA" id="ARBA00023026"/>
    </source>
</evidence>
<keyword evidence="4" id="KW-0800">Toxin</keyword>
<evidence type="ECO:0000256" key="3">
    <source>
        <dbReference type="ARBA" id="ARBA00022525"/>
    </source>
</evidence>
<dbReference type="GO" id="GO:0005576">
    <property type="term" value="C:extracellular region"/>
    <property type="evidence" value="ECO:0007669"/>
    <property type="project" value="UniProtKB-SubCell"/>
</dbReference>
<dbReference type="InterPro" id="IPR018511">
    <property type="entry name" value="Hemolysin-typ_Ca-bd_CS"/>
</dbReference>
<dbReference type="PRINTS" id="PR01488">
    <property type="entry name" value="RTXTOXINA"/>
</dbReference>
<evidence type="ECO:0000256" key="7">
    <source>
        <dbReference type="ARBA" id="ARBA00023136"/>
    </source>
</evidence>
<evidence type="ECO:0000256" key="2">
    <source>
        <dbReference type="ARBA" id="ARBA00004613"/>
    </source>
</evidence>
<dbReference type="RefSeq" id="WP_338274750.1">
    <property type="nucleotide sequence ID" value="NZ_AP027266.1"/>
</dbReference>
<dbReference type="PROSITE" id="PS00330">
    <property type="entry name" value="HEMOLYSIN_CALCIUM"/>
    <property type="match status" value="3"/>
</dbReference>
<feature type="region of interest" description="Disordered" evidence="8">
    <location>
        <begin position="184"/>
        <end position="253"/>
    </location>
</feature>
<proteinExistence type="predicted"/>
<feature type="compositionally biased region" description="Basic and acidic residues" evidence="8">
    <location>
        <begin position="198"/>
        <end position="207"/>
    </location>
</feature>
<keyword evidence="3" id="KW-0964">Secreted</keyword>
<dbReference type="GO" id="GO:0016020">
    <property type="term" value="C:membrane"/>
    <property type="evidence" value="ECO:0007669"/>
    <property type="project" value="UniProtKB-SubCell"/>
</dbReference>
<dbReference type="InterPro" id="IPR001343">
    <property type="entry name" value="Hemolysn_Ca-bd"/>
</dbReference>
<dbReference type="SUPFAM" id="SSF51120">
    <property type="entry name" value="beta-Roll"/>
    <property type="match status" value="2"/>
</dbReference>
<protein>
    <recommendedName>
        <fullName evidence="11">Hemolysin type calcium-binding protein</fullName>
    </recommendedName>
</protein>
<name>A0AA48HRF0_9RHOB</name>
<dbReference type="Gene3D" id="2.150.10.10">
    <property type="entry name" value="Serralysin-like metalloprotease, C-terminal"/>
    <property type="match status" value="1"/>
</dbReference>
<feature type="compositionally biased region" description="Low complexity" evidence="8">
    <location>
        <begin position="184"/>
        <end position="197"/>
    </location>
</feature>
<dbReference type="KEGG" id="rmai:MACH21_08630"/>
<comment type="subcellular location">
    <subcellularLocation>
        <location evidence="1">Membrane</location>
    </subcellularLocation>
    <subcellularLocation>
        <location evidence="2">Secreted</location>
    </subcellularLocation>
</comment>
<evidence type="ECO:0000313" key="10">
    <source>
        <dbReference type="Proteomes" id="UP001337723"/>
    </source>
</evidence>
<organism evidence="9 10">
    <name type="scientific">Roseicyclus marinus</name>
    <dbReference type="NCBI Taxonomy" id="2161673"/>
    <lineage>
        <taxon>Bacteria</taxon>
        <taxon>Pseudomonadati</taxon>
        <taxon>Pseudomonadota</taxon>
        <taxon>Alphaproteobacteria</taxon>
        <taxon>Rhodobacterales</taxon>
        <taxon>Roseobacteraceae</taxon>
        <taxon>Roseicyclus</taxon>
    </lineage>
</organism>
<dbReference type="PRINTS" id="PR00313">
    <property type="entry name" value="CABNDNGRPT"/>
</dbReference>
<keyword evidence="10" id="KW-1185">Reference proteome</keyword>
<dbReference type="GO" id="GO:0005509">
    <property type="term" value="F:calcium ion binding"/>
    <property type="evidence" value="ECO:0007669"/>
    <property type="project" value="InterPro"/>
</dbReference>
<dbReference type="InterPro" id="IPR050557">
    <property type="entry name" value="RTX_toxin/Mannuronan_C5-epim"/>
</dbReference>
<evidence type="ECO:0000256" key="5">
    <source>
        <dbReference type="ARBA" id="ARBA00022737"/>
    </source>
</evidence>
<keyword evidence="5" id="KW-0677">Repeat</keyword>
<sequence length="637" mass="66168">MITIHAKNAKASEGKARLDEMAELKQTAPSTSNRKILSGMGSLVAFLVYMRSFWSPTAAQAHPVNEPHRTLNEEELAICEVPEVDAWREEMARAVPKDKPTELEDPEAMAALEGEQAAKMKSGRFFLQDVPAVNLPTLSRTGPANISPLSFSLDGGPKARSLSLPFEPTSLQAAGFGAAVAAGGAAAGPGAAAGSDDTPPRDDRNDPEPEPEPETPPAPQPPEPGDDNGGNDDDDQPGRDDDNDQAGAGDDDCAGDTPHAADCGCDSCADTATADDCDSCDDSAEADDCDSCDDSAEADDCDSCDDTAQADDCDTCLEPDCADDNSPTLALELVEGTLLANYLLGTDTAEEMLGHDGDDRIEGMGGDDVLMGGSGDDDLHGGAGDDLLMGEIGDDLIDGGAGDDLLIGGEGSDHIHGGDGDDRILGGAGDDIMHDGQGRDVILGGLGDDTIVLAPDAEVDIIDGESGLDSLDLSAALNSTLTDIARGEVRLDDGPADKISDIEIFVAGSADDEFDFSGLAASAKPDDAPMFYQITDFGRGDTVRVTGEFSLGFDDLSDAALWPSTADAPSDLETRMREASGDAADAVPSRLSFRTATEEDMVARVIDFDFDGDGRVDLAVTIQTEPSQDALQFPEQA</sequence>
<gene>
    <name evidence="9" type="ORF">MACH21_08630</name>
</gene>